<evidence type="ECO:0000256" key="5">
    <source>
        <dbReference type="PROSITE-ProRule" id="PRU10099"/>
    </source>
</evidence>
<dbReference type="SMART" id="SM00870">
    <property type="entry name" value="Asparaginase"/>
    <property type="match status" value="1"/>
</dbReference>
<dbReference type="GO" id="GO:0004067">
    <property type="term" value="F:asparaginase activity"/>
    <property type="evidence" value="ECO:0007669"/>
    <property type="project" value="UniProtKB-UniRule"/>
</dbReference>
<evidence type="ECO:0000313" key="12">
    <source>
        <dbReference type="Proteomes" id="UP000461670"/>
    </source>
</evidence>
<dbReference type="PANTHER" id="PTHR11707:SF28">
    <property type="entry name" value="60 KDA LYSOPHOSPHOLIPASE"/>
    <property type="match status" value="1"/>
</dbReference>
<dbReference type="FunFam" id="3.40.50.1170:FF:000001">
    <property type="entry name" value="L-asparaginase 2"/>
    <property type="match status" value="1"/>
</dbReference>
<dbReference type="Pfam" id="PF00710">
    <property type="entry name" value="Asparaginase"/>
    <property type="match status" value="1"/>
</dbReference>
<proteinExistence type="inferred from homology"/>
<sequence>MKLFAPTLLAAALLAATATAAHAQTPVAATAPAALPGVTIYATGGTIAGSSASNTDTTNYKAGSIGIQTLIDAVPEMKKVASVTGEQIANVGSSDINGEILLKLSKAINAKLAEPGTQGVVVTHGTDTLAESAFFLDMTVNSPKPVVVVGAMRPATAISADGPMNLLNAVTLAASPDAVGRGTLITLNDRIGSAFYTIKTNSTTVDTFKAEEQGYLGAFIGAQPKFWYSPATPTGKLFFDVSRVTTLPKVVILYAYQDQDAALIDAAIRDGAKGIVIDGSGNGSVNSAVKKRIAELDQQGFPVVRATRTNSGVVTPKTEGIGSGVYSASKARWLLTLALAQGASVAQIKGYFGS</sequence>
<feature type="signal peptide" evidence="8">
    <location>
        <begin position="1"/>
        <end position="23"/>
    </location>
</feature>
<dbReference type="PIRSF" id="PIRSF500176">
    <property type="entry name" value="L_ASNase"/>
    <property type="match status" value="1"/>
</dbReference>
<feature type="active site" evidence="6">
    <location>
        <position position="126"/>
    </location>
</feature>
<evidence type="ECO:0000256" key="6">
    <source>
        <dbReference type="PROSITE-ProRule" id="PRU10100"/>
    </source>
</evidence>
<keyword evidence="2" id="KW-0378">Hydrolase</keyword>
<evidence type="ECO:0000256" key="8">
    <source>
        <dbReference type="SAM" id="SignalP"/>
    </source>
</evidence>
<feature type="chain" id="PRO_5031561632" evidence="8">
    <location>
        <begin position="24"/>
        <end position="354"/>
    </location>
</feature>
<dbReference type="InterPro" id="IPR036152">
    <property type="entry name" value="Asp/glu_Ase-like_sf"/>
</dbReference>
<dbReference type="InterPro" id="IPR020827">
    <property type="entry name" value="Asparaginase/glutaminase_AS1"/>
</dbReference>
<evidence type="ECO:0000256" key="2">
    <source>
        <dbReference type="ARBA" id="ARBA00022801"/>
    </source>
</evidence>
<dbReference type="EMBL" id="WNDQ01000036">
    <property type="protein sequence ID" value="KAF1020389.1"/>
    <property type="molecule type" value="Genomic_DNA"/>
</dbReference>
<evidence type="ECO:0000256" key="4">
    <source>
        <dbReference type="PIRSR" id="PIRSR001220-2"/>
    </source>
</evidence>
<dbReference type="InterPro" id="IPR006034">
    <property type="entry name" value="Asparaginase/glutaminase-like"/>
</dbReference>
<dbReference type="InterPro" id="IPR027475">
    <property type="entry name" value="Asparaginase/glutaminase_AS2"/>
</dbReference>
<dbReference type="PRINTS" id="PR00139">
    <property type="entry name" value="ASNGLNASE"/>
</dbReference>
<dbReference type="PROSITE" id="PS51732">
    <property type="entry name" value="ASN_GLN_ASE_3"/>
    <property type="match status" value="1"/>
</dbReference>
<name>A0A7V8FMX6_9BURK</name>
<dbReference type="InterPro" id="IPR037152">
    <property type="entry name" value="L-asparaginase_N_sf"/>
</dbReference>
<dbReference type="PROSITE" id="PS00917">
    <property type="entry name" value="ASN_GLN_ASE_2"/>
    <property type="match status" value="1"/>
</dbReference>
<dbReference type="InterPro" id="IPR027473">
    <property type="entry name" value="L-asparaginase_C"/>
</dbReference>
<dbReference type="GO" id="GO:0006528">
    <property type="term" value="P:asparagine metabolic process"/>
    <property type="evidence" value="ECO:0007669"/>
    <property type="project" value="InterPro"/>
</dbReference>
<dbReference type="SUPFAM" id="SSF53774">
    <property type="entry name" value="Glutaminase/Asparaginase"/>
    <property type="match status" value="1"/>
</dbReference>
<dbReference type="Gene3D" id="3.40.50.1170">
    <property type="entry name" value="L-asparaginase, N-terminal domain"/>
    <property type="match status" value="1"/>
</dbReference>
<organism evidence="11 12">
    <name type="scientific">Paracidovorax wautersii</name>
    <dbReference type="NCBI Taxonomy" id="1177982"/>
    <lineage>
        <taxon>Bacteria</taxon>
        <taxon>Pseudomonadati</taxon>
        <taxon>Pseudomonadota</taxon>
        <taxon>Betaproteobacteria</taxon>
        <taxon>Burkholderiales</taxon>
        <taxon>Comamonadaceae</taxon>
        <taxon>Paracidovorax</taxon>
    </lineage>
</organism>
<comment type="caution">
    <text evidence="11">The sequence shown here is derived from an EMBL/GenBank/DDBJ whole genome shotgun (WGS) entry which is preliminary data.</text>
</comment>
<evidence type="ECO:0000259" key="9">
    <source>
        <dbReference type="Pfam" id="PF00710"/>
    </source>
</evidence>
<dbReference type="PANTHER" id="PTHR11707">
    <property type="entry name" value="L-ASPARAGINASE"/>
    <property type="match status" value="1"/>
</dbReference>
<accession>A0A7V8FMX6</accession>
<dbReference type="CDD" id="cd08964">
    <property type="entry name" value="L-asparaginase_II"/>
    <property type="match status" value="1"/>
</dbReference>
<reference evidence="12" key="1">
    <citation type="journal article" date="2020" name="MBio">
        <title>Horizontal gene transfer to a defensive symbiont with a reduced genome amongst a multipartite beetle microbiome.</title>
        <authorList>
            <person name="Waterworth S.C."/>
            <person name="Florez L.V."/>
            <person name="Rees E.R."/>
            <person name="Hertweck C."/>
            <person name="Kaltenpoth M."/>
            <person name="Kwan J.C."/>
        </authorList>
    </citation>
    <scope>NUCLEOTIDE SEQUENCE [LARGE SCALE GENOMIC DNA]</scope>
</reference>
<dbReference type="InterPro" id="IPR027474">
    <property type="entry name" value="L-asparaginase_N"/>
</dbReference>
<dbReference type="Gene3D" id="3.40.50.40">
    <property type="match status" value="1"/>
</dbReference>
<protein>
    <submittedName>
        <fullName evidence="11">L-asparaginase</fullName>
    </submittedName>
</protein>
<dbReference type="Pfam" id="PF17763">
    <property type="entry name" value="Asparaginase_C"/>
    <property type="match status" value="1"/>
</dbReference>
<dbReference type="AlphaFoldDB" id="A0A7V8FMX6"/>
<dbReference type="InterPro" id="IPR004550">
    <property type="entry name" value="AsnASE_II"/>
</dbReference>
<dbReference type="NCBIfam" id="TIGR00520">
    <property type="entry name" value="asnASE_II"/>
    <property type="match status" value="1"/>
</dbReference>
<feature type="binding site" evidence="4">
    <location>
        <begin position="126"/>
        <end position="127"/>
    </location>
    <ligand>
        <name>substrate</name>
    </ligand>
</feature>
<evidence type="ECO:0000256" key="1">
    <source>
        <dbReference type="ARBA" id="ARBA00010518"/>
    </source>
</evidence>
<dbReference type="PIRSF" id="PIRSF001220">
    <property type="entry name" value="L-ASNase_gatD"/>
    <property type="match status" value="1"/>
</dbReference>
<feature type="active site" description="O-isoaspartyl threonine intermediate" evidence="3">
    <location>
        <position position="46"/>
    </location>
</feature>
<evidence type="ECO:0000313" key="11">
    <source>
        <dbReference type="EMBL" id="KAF1020389.1"/>
    </source>
</evidence>
<feature type="domain" description="Asparaginase/glutaminase C-terminal" evidence="10">
    <location>
        <begin position="249"/>
        <end position="352"/>
    </location>
</feature>
<evidence type="ECO:0000256" key="7">
    <source>
        <dbReference type="RuleBase" id="RU004456"/>
    </source>
</evidence>
<feature type="active site" evidence="5">
    <location>
        <position position="46"/>
    </location>
</feature>
<dbReference type="PROSITE" id="PS00144">
    <property type="entry name" value="ASN_GLN_ASE_1"/>
    <property type="match status" value="1"/>
</dbReference>
<dbReference type="Proteomes" id="UP000461670">
    <property type="component" value="Unassembled WGS sequence"/>
</dbReference>
<evidence type="ECO:0000256" key="3">
    <source>
        <dbReference type="PIRSR" id="PIRSR001220-1"/>
    </source>
</evidence>
<evidence type="ECO:0000259" key="10">
    <source>
        <dbReference type="Pfam" id="PF17763"/>
    </source>
</evidence>
<keyword evidence="8" id="KW-0732">Signal</keyword>
<comment type="similarity">
    <text evidence="1 7">Belongs to the asparaginase 1 family.</text>
</comment>
<dbReference type="InterPro" id="IPR040919">
    <property type="entry name" value="Asparaginase_C"/>
</dbReference>
<gene>
    <name evidence="11" type="primary">ansB_1</name>
    <name evidence="11" type="ORF">GAK30_02533</name>
</gene>
<feature type="domain" description="L-asparaginase N-terminal" evidence="9">
    <location>
        <begin position="38"/>
        <end position="228"/>
    </location>
</feature>
<feature type="binding site" evidence="4">
    <location>
        <position position="93"/>
    </location>
    <ligand>
        <name>substrate</name>
    </ligand>
</feature>